<dbReference type="EMBL" id="JANPWB010000011">
    <property type="protein sequence ID" value="KAJ1124158.1"/>
    <property type="molecule type" value="Genomic_DNA"/>
</dbReference>
<feature type="region of interest" description="Disordered" evidence="1">
    <location>
        <begin position="1"/>
        <end position="46"/>
    </location>
</feature>
<reference evidence="2" key="1">
    <citation type="journal article" date="2022" name="bioRxiv">
        <title>Sequencing and chromosome-scale assembly of the giantPleurodeles waltlgenome.</title>
        <authorList>
            <person name="Brown T."/>
            <person name="Elewa A."/>
            <person name="Iarovenko S."/>
            <person name="Subramanian E."/>
            <person name="Araus A.J."/>
            <person name="Petzold A."/>
            <person name="Susuki M."/>
            <person name="Suzuki K.-i.T."/>
            <person name="Hayashi T."/>
            <person name="Toyoda A."/>
            <person name="Oliveira C."/>
            <person name="Osipova E."/>
            <person name="Leigh N.D."/>
            <person name="Simon A."/>
            <person name="Yun M.H."/>
        </authorList>
    </citation>
    <scope>NUCLEOTIDE SEQUENCE</scope>
    <source>
        <strain evidence="2">20211129_DDA</strain>
        <tissue evidence="2">Liver</tissue>
    </source>
</reference>
<dbReference type="Proteomes" id="UP001066276">
    <property type="component" value="Chromosome 7"/>
</dbReference>
<evidence type="ECO:0000313" key="2">
    <source>
        <dbReference type="EMBL" id="KAJ1124158.1"/>
    </source>
</evidence>
<evidence type="ECO:0000313" key="3">
    <source>
        <dbReference type="Proteomes" id="UP001066276"/>
    </source>
</evidence>
<dbReference type="AlphaFoldDB" id="A0AAV7PC68"/>
<keyword evidence="3" id="KW-1185">Reference proteome</keyword>
<evidence type="ECO:0000256" key="1">
    <source>
        <dbReference type="SAM" id="MobiDB-lite"/>
    </source>
</evidence>
<sequence length="128" mass="13685">MGCRGVPPEVTEAQSGQGEDAAFRRCSRSVEDQNPSPRRSRGDVALGLADGAVPAGCFGLPRPRREKSPPVKVRVWAPGAAWCRASSPCRDQLRGGTGRPLRPGFRLGAPSWSPAWPWLACSDTPPPQ</sequence>
<proteinExistence type="predicted"/>
<accession>A0AAV7PC68</accession>
<gene>
    <name evidence="2" type="ORF">NDU88_002619</name>
</gene>
<comment type="caution">
    <text evidence="2">The sequence shown here is derived from an EMBL/GenBank/DDBJ whole genome shotgun (WGS) entry which is preliminary data.</text>
</comment>
<name>A0AAV7PC68_PLEWA</name>
<protein>
    <submittedName>
        <fullName evidence="2">Uncharacterized protein</fullName>
    </submittedName>
</protein>
<organism evidence="2 3">
    <name type="scientific">Pleurodeles waltl</name>
    <name type="common">Iberian ribbed newt</name>
    <dbReference type="NCBI Taxonomy" id="8319"/>
    <lineage>
        <taxon>Eukaryota</taxon>
        <taxon>Metazoa</taxon>
        <taxon>Chordata</taxon>
        <taxon>Craniata</taxon>
        <taxon>Vertebrata</taxon>
        <taxon>Euteleostomi</taxon>
        <taxon>Amphibia</taxon>
        <taxon>Batrachia</taxon>
        <taxon>Caudata</taxon>
        <taxon>Salamandroidea</taxon>
        <taxon>Salamandridae</taxon>
        <taxon>Pleurodelinae</taxon>
        <taxon>Pleurodeles</taxon>
    </lineage>
</organism>